<keyword evidence="1" id="KW-1133">Transmembrane helix</keyword>
<dbReference type="OrthoDB" id="1662399at2759"/>
<reference evidence="2" key="1">
    <citation type="journal article" date="2023" name="Plant J.">
        <title>The genome of the king protea, Protea cynaroides.</title>
        <authorList>
            <person name="Chang J."/>
            <person name="Duong T.A."/>
            <person name="Schoeman C."/>
            <person name="Ma X."/>
            <person name="Roodt D."/>
            <person name="Barker N."/>
            <person name="Li Z."/>
            <person name="Van de Peer Y."/>
            <person name="Mizrachi E."/>
        </authorList>
    </citation>
    <scope>NUCLEOTIDE SEQUENCE</scope>
    <source>
        <tissue evidence="2">Young leaves</tissue>
    </source>
</reference>
<name>A0A9Q0KPK8_9MAGN</name>
<feature type="transmembrane region" description="Helical" evidence="1">
    <location>
        <begin position="46"/>
        <end position="64"/>
    </location>
</feature>
<evidence type="ECO:0000313" key="2">
    <source>
        <dbReference type="EMBL" id="KAJ4974372.1"/>
    </source>
</evidence>
<dbReference type="PANTHER" id="PTHR36715">
    <property type="entry name" value="BNAANNG41370D PROTEIN"/>
    <property type="match status" value="1"/>
</dbReference>
<proteinExistence type="predicted"/>
<evidence type="ECO:0000256" key="1">
    <source>
        <dbReference type="SAM" id="Phobius"/>
    </source>
</evidence>
<keyword evidence="1" id="KW-0812">Transmembrane</keyword>
<protein>
    <submittedName>
        <fullName evidence="2">Uncharacterized protein</fullName>
    </submittedName>
</protein>
<dbReference type="EMBL" id="JAMYWD010000004">
    <property type="protein sequence ID" value="KAJ4974372.1"/>
    <property type="molecule type" value="Genomic_DNA"/>
</dbReference>
<keyword evidence="3" id="KW-1185">Reference proteome</keyword>
<keyword evidence="1" id="KW-0472">Membrane</keyword>
<dbReference type="PANTHER" id="PTHR36715:SF1">
    <property type="entry name" value="PROTEIN, PUTATIVE-RELATED"/>
    <property type="match status" value="1"/>
</dbReference>
<evidence type="ECO:0000313" key="3">
    <source>
        <dbReference type="Proteomes" id="UP001141806"/>
    </source>
</evidence>
<comment type="caution">
    <text evidence="2">The sequence shown here is derived from an EMBL/GenBank/DDBJ whole genome shotgun (WGS) entry which is preliminary data.</text>
</comment>
<sequence>METLEIPVLNRISDFESGLNRLQNPSFVSRVINLVGIEEIFLNYSLWTWGALILAIIATFSSLINRIKVVILQRHVDSEHFLRPLVEDDEDDTCSWSSSNDEDELPNSSFENQRPFDVDFRAAGSGNYDEDQCQWLKLRRQFCCGKSVVKLWDGLGLGVGLKIEGSSTENVVSMWDLNNAENISSVHGGRVSSAAPPVVLTAGVEDSGKVALRVWDGRVGCQIPVISTGFRPRRRRTVVVDSSGEEKVFVTDDSGSLTVRDMRKIEFTMESDGDQMWWNADAAIVSAGDREGCVEGAEEQSRRSYAGSLSHNGLTW</sequence>
<accession>A0A9Q0KPK8</accession>
<gene>
    <name evidence="2" type="ORF">NE237_007546</name>
</gene>
<organism evidence="2 3">
    <name type="scientific">Protea cynaroides</name>
    <dbReference type="NCBI Taxonomy" id="273540"/>
    <lineage>
        <taxon>Eukaryota</taxon>
        <taxon>Viridiplantae</taxon>
        <taxon>Streptophyta</taxon>
        <taxon>Embryophyta</taxon>
        <taxon>Tracheophyta</taxon>
        <taxon>Spermatophyta</taxon>
        <taxon>Magnoliopsida</taxon>
        <taxon>Proteales</taxon>
        <taxon>Proteaceae</taxon>
        <taxon>Protea</taxon>
    </lineage>
</organism>
<dbReference type="AlphaFoldDB" id="A0A9Q0KPK8"/>
<dbReference type="Proteomes" id="UP001141806">
    <property type="component" value="Unassembled WGS sequence"/>
</dbReference>